<reference evidence="3" key="1">
    <citation type="journal article" date="2019" name="Int. J. Syst. Evol. Microbiol.">
        <title>The Global Catalogue of Microorganisms (GCM) 10K type strain sequencing project: providing services to taxonomists for standard genome sequencing and annotation.</title>
        <authorList>
            <consortium name="The Broad Institute Genomics Platform"/>
            <consortium name="The Broad Institute Genome Sequencing Center for Infectious Disease"/>
            <person name="Wu L."/>
            <person name="Ma J."/>
        </authorList>
    </citation>
    <scope>NUCLEOTIDE SEQUENCE [LARGE SCALE GENOMIC DNA]</scope>
    <source>
        <strain evidence="3">CGMCC 1.6964</strain>
    </source>
</reference>
<evidence type="ECO:0000313" key="3">
    <source>
        <dbReference type="Proteomes" id="UP000606653"/>
    </source>
</evidence>
<feature type="transmembrane region" description="Helical" evidence="1">
    <location>
        <begin position="109"/>
        <end position="126"/>
    </location>
</feature>
<keyword evidence="3" id="KW-1185">Reference proteome</keyword>
<dbReference type="EMBL" id="BMLN01000015">
    <property type="protein sequence ID" value="GGO08334.1"/>
    <property type="molecule type" value="Genomic_DNA"/>
</dbReference>
<sequence length="127" mass="13703">MIVSMLAWGFAFLIAVVVIFQAALALGAPWGEYAMGGKFPGKYPLQMRIACLVQIVILIGVGLIVLSRADQVLTGWSAFADKAIWFAVAFSVVATIMNLMTRSVWERRIWAPVSGLMLLTSLGVALG</sequence>
<evidence type="ECO:0000256" key="1">
    <source>
        <dbReference type="SAM" id="Phobius"/>
    </source>
</evidence>
<dbReference type="Proteomes" id="UP000606653">
    <property type="component" value="Unassembled WGS sequence"/>
</dbReference>
<gene>
    <name evidence="2" type="ORF">GCM10010969_37690</name>
</gene>
<accession>A0ABQ2LBH6</accession>
<feature type="transmembrane region" description="Helical" evidence="1">
    <location>
        <begin position="43"/>
        <end position="66"/>
    </location>
</feature>
<keyword evidence="1" id="KW-1133">Transmembrane helix</keyword>
<name>A0ABQ2LBH6_9BACL</name>
<feature type="transmembrane region" description="Helical" evidence="1">
    <location>
        <begin position="78"/>
        <end position="97"/>
    </location>
</feature>
<keyword evidence="1" id="KW-0812">Transmembrane</keyword>
<dbReference type="RefSeq" id="WP_018978910.1">
    <property type="nucleotide sequence ID" value="NZ_BMLN01000015.1"/>
</dbReference>
<evidence type="ECO:0000313" key="2">
    <source>
        <dbReference type="EMBL" id="GGO08334.1"/>
    </source>
</evidence>
<comment type="caution">
    <text evidence="2">The sequence shown here is derived from an EMBL/GenBank/DDBJ whole genome shotgun (WGS) entry which is preliminary data.</text>
</comment>
<keyword evidence="1" id="KW-0472">Membrane</keyword>
<protein>
    <submittedName>
        <fullName evidence="2">Uncharacterized protein</fullName>
    </submittedName>
</protein>
<organism evidence="2 3">
    <name type="scientific">Saccharibacillus kuerlensis</name>
    <dbReference type="NCBI Taxonomy" id="459527"/>
    <lineage>
        <taxon>Bacteria</taxon>
        <taxon>Bacillati</taxon>
        <taxon>Bacillota</taxon>
        <taxon>Bacilli</taxon>
        <taxon>Bacillales</taxon>
        <taxon>Paenibacillaceae</taxon>
        <taxon>Saccharibacillus</taxon>
    </lineage>
</organism>
<proteinExistence type="predicted"/>